<keyword evidence="5" id="KW-1133">Transmembrane helix</keyword>
<feature type="signal peptide" evidence="6">
    <location>
        <begin position="1"/>
        <end position="38"/>
    </location>
</feature>
<keyword evidence="3 6" id="KW-0732">Signal</keyword>
<reference evidence="11" key="1">
    <citation type="submission" date="2021-06" db="EMBL/GenBank/DDBJ databases">
        <title>Novel species in genus Arthrobacter.</title>
        <authorList>
            <person name="Zhang G."/>
        </authorList>
    </citation>
    <scope>NUCLEOTIDE SEQUENCE</scope>
    <source>
        <strain evidence="11">Zg-ZUI122</strain>
    </source>
</reference>
<evidence type="ECO:0000259" key="10">
    <source>
        <dbReference type="Pfam" id="PF20623"/>
    </source>
</evidence>
<evidence type="ECO:0000256" key="3">
    <source>
        <dbReference type="ARBA" id="ARBA00022729"/>
    </source>
</evidence>
<evidence type="ECO:0000256" key="2">
    <source>
        <dbReference type="ARBA" id="ARBA00022525"/>
    </source>
</evidence>
<gene>
    <name evidence="11" type="ORF">KG104_02875</name>
</gene>
<sequence>MRSTTLESKQRGLRWRSASALVAGALVALLGVSAPAHASPVVDAAQKGSLTVHKFHKPDAATGLPANGAAVTSGLDGLTPLAGVEFTIEQVNPVDLAANSGWQAAEDISRVFDPANPAGSITSASAVLGAAKRALTDSTGSAAFSNLDLGLYLVTETSYPAGVTPAAPFLVTVPLTDPNQRDGWLYDVHVYPKNSVSTLSKTVTDNADTRVGDEIDFTITGDIPNETVIDGYKFVDELDSKLKYVRAEVALTNGTAIVEGTHYTVAHETASNRVTVEFTADGRGVLAANHTSEVQVILTAEVTAAGEIENQALLYPSAPSFSVTPGDPNGPTPSPTVITKWGGLTVQKTNEAGAALAGAKFSVFTSQADAVSGTNAVSLEGSTVFTTAADGTLTLSGLRYSNWADGREITDAAAFQKYYLVEVEAPAGYELLAQPIEFTVTAATTAAGVDLQVENVPSNGGFKLPLTGGSGTALLYAAGVLLVGGAAALLLNSRRRAGE</sequence>
<evidence type="ECO:0000256" key="1">
    <source>
        <dbReference type="ARBA" id="ARBA00022512"/>
    </source>
</evidence>
<dbReference type="Gene3D" id="2.60.40.10">
    <property type="entry name" value="Immunoglobulins"/>
    <property type="match status" value="2"/>
</dbReference>
<dbReference type="InterPro" id="IPR019931">
    <property type="entry name" value="LPXTG_anchor"/>
</dbReference>
<feature type="domain" description="Sgo0707-like N2" evidence="10">
    <location>
        <begin position="204"/>
        <end position="296"/>
    </location>
</feature>
<protein>
    <submittedName>
        <fullName evidence="11">SpaH/EbpB family LPXTG-anchored major pilin</fullName>
    </submittedName>
</protein>
<feature type="transmembrane region" description="Helical" evidence="5">
    <location>
        <begin position="473"/>
        <end position="491"/>
    </location>
</feature>
<evidence type="ECO:0000256" key="6">
    <source>
        <dbReference type="SAM" id="SignalP"/>
    </source>
</evidence>
<dbReference type="InterPro" id="IPR048052">
    <property type="entry name" value="FM1-like"/>
</dbReference>
<dbReference type="InterPro" id="IPR026466">
    <property type="entry name" value="Fim_isopep_form_D2_dom"/>
</dbReference>
<feature type="domain" description="Gram-positive pilin subunit D1 N-terminal" evidence="8">
    <location>
        <begin position="47"/>
        <end position="195"/>
    </location>
</feature>
<dbReference type="InterPro" id="IPR013783">
    <property type="entry name" value="Ig-like_fold"/>
</dbReference>
<feature type="domain" description="Gram-positive cocci surface proteins LPxTG" evidence="7">
    <location>
        <begin position="458"/>
        <end position="496"/>
    </location>
</feature>
<dbReference type="GO" id="GO:0005975">
    <property type="term" value="P:carbohydrate metabolic process"/>
    <property type="evidence" value="ECO:0007669"/>
    <property type="project" value="UniProtKB-ARBA"/>
</dbReference>
<dbReference type="Pfam" id="PF00746">
    <property type="entry name" value="Gram_pos_anchor"/>
    <property type="match status" value="1"/>
</dbReference>
<keyword evidence="1" id="KW-0134">Cell wall</keyword>
<proteinExistence type="predicted"/>
<feature type="domain" description="SpaA-like prealbumin fold" evidence="9">
    <location>
        <begin position="343"/>
        <end position="446"/>
    </location>
</feature>
<evidence type="ECO:0000256" key="5">
    <source>
        <dbReference type="SAM" id="Phobius"/>
    </source>
</evidence>
<dbReference type="InterPro" id="IPR041033">
    <property type="entry name" value="SpaA_PFL_dom_1"/>
</dbReference>
<organism evidence="11 12">
    <name type="scientific">Arthrobacter sunyaminii</name>
    <dbReference type="NCBI Taxonomy" id="2816859"/>
    <lineage>
        <taxon>Bacteria</taxon>
        <taxon>Bacillati</taxon>
        <taxon>Actinomycetota</taxon>
        <taxon>Actinomycetes</taxon>
        <taxon>Micrococcales</taxon>
        <taxon>Micrococcaceae</taxon>
        <taxon>Arthrobacter</taxon>
    </lineage>
</organism>
<dbReference type="KEGG" id="asun:KG104_02875"/>
<evidence type="ECO:0000259" key="8">
    <source>
        <dbReference type="Pfam" id="PF16555"/>
    </source>
</evidence>
<name>A0A975XL55_9MICC</name>
<keyword evidence="4" id="KW-0572">Peptidoglycan-anchor</keyword>
<evidence type="ECO:0000259" key="9">
    <source>
        <dbReference type="Pfam" id="PF17802"/>
    </source>
</evidence>
<dbReference type="InterPro" id="IPR032364">
    <property type="entry name" value="GramPos_pilinD1_N"/>
</dbReference>
<dbReference type="NCBIfam" id="NF033902">
    <property type="entry name" value="iso_D2_wall_anc"/>
    <property type="match status" value="1"/>
</dbReference>
<accession>A0A975XL55</accession>
<keyword evidence="5" id="KW-0472">Membrane</keyword>
<feature type="chain" id="PRO_5038122639" evidence="6">
    <location>
        <begin position="39"/>
        <end position="499"/>
    </location>
</feature>
<dbReference type="EMBL" id="CP076456">
    <property type="protein sequence ID" value="QWQ36770.1"/>
    <property type="molecule type" value="Genomic_DNA"/>
</dbReference>
<dbReference type="NCBIfam" id="TIGR01167">
    <property type="entry name" value="LPXTG_anchor"/>
    <property type="match status" value="1"/>
</dbReference>
<keyword evidence="5" id="KW-0812">Transmembrane</keyword>
<dbReference type="Pfam" id="PF17802">
    <property type="entry name" value="SpaA"/>
    <property type="match status" value="1"/>
</dbReference>
<dbReference type="NCBIfam" id="TIGR04226">
    <property type="entry name" value="RrgB_K2N_iso_D2"/>
    <property type="match status" value="1"/>
</dbReference>
<dbReference type="AlphaFoldDB" id="A0A975XL55"/>
<dbReference type="Pfam" id="PF20623">
    <property type="entry name" value="Sgo0707_N2"/>
    <property type="match status" value="1"/>
</dbReference>
<keyword evidence="12" id="KW-1185">Reference proteome</keyword>
<keyword evidence="2" id="KW-0964">Secreted</keyword>
<evidence type="ECO:0000256" key="4">
    <source>
        <dbReference type="ARBA" id="ARBA00023088"/>
    </source>
</evidence>
<dbReference type="InterPro" id="IPR046473">
    <property type="entry name" value="Sgo0707-like_N2"/>
</dbReference>
<dbReference type="Gene3D" id="2.60.40.740">
    <property type="match status" value="1"/>
</dbReference>
<evidence type="ECO:0000259" key="7">
    <source>
        <dbReference type="Pfam" id="PF00746"/>
    </source>
</evidence>
<dbReference type="Pfam" id="PF16555">
    <property type="entry name" value="GramPos_pilinD1"/>
    <property type="match status" value="1"/>
</dbReference>
<evidence type="ECO:0000313" key="12">
    <source>
        <dbReference type="Proteomes" id="UP000680588"/>
    </source>
</evidence>
<dbReference type="Proteomes" id="UP000680588">
    <property type="component" value="Chromosome"/>
</dbReference>
<evidence type="ECO:0000313" key="11">
    <source>
        <dbReference type="EMBL" id="QWQ36770.1"/>
    </source>
</evidence>